<dbReference type="CTD" id="38543"/>
<evidence type="ECO:0000256" key="2">
    <source>
        <dbReference type="ARBA" id="ARBA00004514"/>
    </source>
</evidence>
<protein>
    <recommendedName>
        <fullName evidence="14">Tumor protein p53-inducible nuclear protein 1</fullName>
    </recommendedName>
</protein>
<evidence type="ECO:0000313" key="13">
    <source>
        <dbReference type="Proteomes" id="UP000494040"/>
    </source>
</evidence>
<evidence type="ECO:0000256" key="11">
    <source>
        <dbReference type="SAM" id="MobiDB-lite"/>
    </source>
</evidence>
<keyword evidence="8" id="KW-0539">Nucleus</keyword>
<reference evidence="12" key="1">
    <citation type="submission" date="2022-01" db="UniProtKB">
        <authorList>
            <consortium name="EnsemblMetazoa"/>
        </authorList>
    </citation>
    <scope>IDENTIFICATION</scope>
</reference>
<dbReference type="PANTHER" id="PTHR31671:SF3">
    <property type="entry name" value="DIABETES AND OBESITY REGULATED, ISOFORM G"/>
    <property type="match status" value="1"/>
</dbReference>
<dbReference type="GO" id="GO:0016604">
    <property type="term" value="C:nuclear body"/>
    <property type="evidence" value="ECO:0007669"/>
    <property type="project" value="UniProtKB-SubCell"/>
</dbReference>
<evidence type="ECO:0000256" key="5">
    <source>
        <dbReference type="ARBA" id="ARBA00023015"/>
    </source>
</evidence>
<keyword evidence="7" id="KW-0804">Transcription</keyword>
<keyword evidence="4" id="KW-0072">Autophagy</keyword>
<dbReference type="GO" id="GO:0031410">
    <property type="term" value="C:cytoplasmic vesicle"/>
    <property type="evidence" value="ECO:0007669"/>
    <property type="project" value="UniProtKB-KW"/>
</dbReference>
<dbReference type="GeneID" id="106673788"/>
<dbReference type="OrthoDB" id="10041339at2759"/>
<evidence type="ECO:0008006" key="14">
    <source>
        <dbReference type="Google" id="ProtNLM"/>
    </source>
</evidence>
<feature type="compositionally biased region" description="Polar residues" evidence="11">
    <location>
        <begin position="202"/>
        <end position="213"/>
    </location>
</feature>
<dbReference type="GO" id="GO:0005829">
    <property type="term" value="C:cytosol"/>
    <property type="evidence" value="ECO:0007669"/>
    <property type="project" value="UniProtKB-SubCell"/>
</dbReference>
<keyword evidence="3" id="KW-0963">Cytoplasm</keyword>
<feature type="compositionally biased region" description="Basic and acidic residues" evidence="11">
    <location>
        <begin position="28"/>
        <end position="40"/>
    </location>
</feature>
<organism evidence="12 13">
    <name type="scientific">Cimex lectularius</name>
    <name type="common">Bed bug</name>
    <name type="synonym">Acanthia lectularia</name>
    <dbReference type="NCBI Taxonomy" id="79782"/>
    <lineage>
        <taxon>Eukaryota</taxon>
        <taxon>Metazoa</taxon>
        <taxon>Ecdysozoa</taxon>
        <taxon>Arthropoda</taxon>
        <taxon>Hexapoda</taxon>
        <taxon>Insecta</taxon>
        <taxon>Pterygota</taxon>
        <taxon>Neoptera</taxon>
        <taxon>Paraneoptera</taxon>
        <taxon>Hemiptera</taxon>
        <taxon>Heteroptera</taxon>
        <taxon>Panheteroptera</taxon>
        <taxon>Cimicomorpha</taxon>
        <taxon>Cimicidae</taxon>
        <taxon>Cimex</taxon>
    </lineage>
</organism>
<feature type="region of interest" description="Disordered" evidence="11">
    <location>
        <begin position="176"/>
        <end position="213"/>
    </location>
</feature>
<evidence type="ECO:0000256" key="6">
    <source>
        <dbReference type="ARBA" id="ARBA00023159"/>
    </source>
</evidence>
<keyword evidence="13" id="KW-1185">Reference proteome</keyword>
<evidence type="ECO:0000313" key="12">
    <source>
        <dbReference type="EnsemblMetazoa" id="XP_014261544.1"/>
    </source>
</evidence>
<proteinExistence type="predicted"/>
<dbReference type="RefSeq" id="XP_014261544.1">
    <property type="nucleotide sequence ID" value="XM_014406058.1"/>
</dbReference>
<dbReference type="PANTHER" id="PTHR31671">
    <property type="entry name" value="DIABETES AND OBESITY REGULATED, ISOFORM G"/>
    <property type="match status" value="1"/>
</dbReference>
<dbReference type="GO" id="GO:0045893">
    <property type="term" value="P:positive regulation of DNA-templated transcription"/>
    <property type="evidence" value="ECO:0007669"/>
    <property type="project" value="TreeGrafter"/>
</dbReference>
<dbReference type="KEGG" id="clec:106673788"/>
<evidence type="ECO:0000256" key="7">
    <source>
        <dbReference type="ARBA" id="ARBA00023163"/>
    </source>
</evidence>
<sequence length="213" mass="24201">MLTNLASYLLGYGDSAPAPQEPQSSSPESKDDDIRLKVSETEEDEWLMVDTLEGARSRRSSTASLPCFPMEESWFVTPPPCFTSTGPVMVETSPLENLLIEHPSMSVYHHRSLAQPQREALAVRPRSLSPVQRVSPAVTQRQRAPFQLKQMVNMQVQAFTAQKKEKFKESLALKAKQLERNNKVRDGNKKNKRHRRTDLQRNHSGVNNNRKCC</sequence>
<accession>A0A8I6SBV9</accession>
<evidence type="ECO:0000256" key="4">
    <source>
        <dbReference type="ARBA" id="ARBA00023006"/>
    </source>
</evidence>
<evidence type="ECO:0000256" key="10">
    <source>
        <dbReference type="ARBA" id="ARBA00034306"/>
    </source>
</evidence>
<dbReference type="GO" id="GO:0000045">
    <property type="term" value="P:autophagosome assembly"/>
    <property type="evidence" value="ECO:0007669"/>
    <property type="project" value="TreeGrafter"/>
</dbReference>
<feature type="compositionally biased region" description="Basic and acidic residues" evidence="11">
    <location>
        <begin position="176"/>
        <end position="189"/>
    </location>
</feature>
<feature type="compositionally biased region" description="Low complexity" evidence="11">
    <location>
        <begin position="15"/>
        <end position="27"/>
    </location>
</feature>
<evidence type="ECO:0000256" key="9">
    <source>
        <dbReference type="ARBA" id="ARBA00023329"/>
    </source>
</evidence>
<dbReference type="AlphaFoldDB" id="A0A8I6SBV9"/>
<dbReference type="Proteomes" id="UP000494040">
    <property type="component" value="Unassembled WGS sequence"/>
</dbReference>
<keyword evidence="6" id="KW-0010">Activator</keyword>
<comment type="subcellular location">
    <subcellularLocation>
        <location evidence="2">Cytoplasm</location>
        <location evidence="2">Cytosol</location>
    </subcellularLocation>
    <subcellularLocation>
        <location evidence="1">Cytoplasmic vesicle</location>
        <location evidence="1">Autophagosome</location>
    </subcellularLocation>
    <subcellularLocation>
        <location evidence="10">Nucleus</location>
        <location evidence="10">Nuclear body</location>
    </subcellularLocation>
</comment>
<evidence type="ECO:0000256" key="1">
    <source>
        <dbReference type="ARBA" id="ARBA00004419"/>
    </source>
</evidence>
<evidence type="ECO:0000256" key="8">
    <source>
        <dbReference type="ARBA" id="ARBA00023242"/>
    </source>
</evidence>
<keyword evidence="9" id="KW-0968">Cytoplasmic vesicle</keyword>
<dbReference type="EnsemblMetazoa" id="XM_014406058.1">
    <property type="protein sequence ID" value="XP_014261544.1"/>
    <property type="gene ID" value="LOC106673788"/>
</dbReference>
<dbReference type="InterPro" id="IPR029431">
    <property type="entry name" value="TP53INP"/>
</dbReference>
<dbReference type="GO" id="GO:0005776">
    <property type="term" value="C:autophagosome"/>
    <property type="evidence" value="ECO:0007669"/>
    <property type="project" value="UniProtKB-SubCell"/>
</dbReference>
<dbReference type="Pfam" id="PF14839">
    <property type="entry name" value="DOR"/>
    <property type="match status" value="1"/>
</dbReference>
<dbReference type="OMA" id="TLEEPWY"/>
<evidence type="ECO:0000256" key="3">
    <source>
        <dbReference type="ARBA" id="ARBA00022490"/>
    </source>
</evidence>
<keyword evidence="5" id="KW-0805">Transcription regulation</keyword>
<feature type="region of interest" description="Disordered" evidence="11">
    <location>
        <begin position="12"/>
        <end position="42"/>
    </location>
</feature>
<name>A0A8I6SBV9_CIMLE</name>